<dbReference type="RefSeq" id="WP_095672969.1">
    <property type="nucleotide sequence ID" value="NZ_CP016773.1"/>
</dbReference>
<dbReference type="SUPFAM" id="SSF53448">
    <property type="entry name" value="Nucleotide-diphospho-sugar transferases"/>
    <property type="match status" value="1"/>
</dbReference>
<evidence type="ECO:0000313" key="2">
    <source>
        <dbReference type="Proteomes" id="UP000217215"/>
    </source>
</evidence>
<protein>
    <submittedName>
        <fullName evidence="1">Uncharacterized protein</fullName>
    </submittedName>
</protein>
<dbReference type="EMBL" id="CP016773">
    <property type="protein sequence ID" value="ASY15374.1"/>
    <property type="molecule type" value="Genomic_DNA"/>
</dbReference>
<gene>
    <name evidence="1" type="ORF">A1sIA56_00220</name>
</gene>
<dbReference type="OrthoDB" id="9765330at2"/>
<keyword evidence="2" id="KW-1185">Reference proteome</keyword>
<dbReference type="Proteomes" id="UP000217215">
    <property type="component" value="Chromosome"/>
</dbReference>
<organism evidence="1 2">
    <name type="scientific">Candidatus Planktophila sulfonica</name>
    <dbReference type="NCBI Taxonomy" id="1884904"/>
    <lineage>
        <taxon>Bacteria</taxon>
        <taxon>Bacillati</taxon>
        <taxon>Actinomycetota</taxon>
        <taxon>Actinomycetes</taxon>
        <taxon>Candidatus Nanopelagicales</taxon>
        <taxon>Candidatus Nanopelagicaceae</taxon>
        <taxon>Candidatus Planktophila</taxon>
    </lineage>
</organism>
<reference evidence="1 2" key="1">
    <citation type="submission" date="2016-07" db="EMBL/GenBank/DDBJ databases">
        <title>High microdiversification within the ubiquitous acI lineage of Actinobacteria.</title>
        <authorList>
            <person name="Neuenschwander S.M."/>
            <person name="Salcher M."/>
            <person name="Ghai R."/>
            <person name="Pernthaler J."/>
        </authorList>
    </citation>
    <scope>NUCLEOTIDE SEQUENCE [LARGE SCALE GENOMIC DNA]</scope>
    <source>
        <strain evidence="1">MMS-IA-56</strain>
    </source>
</reference>
<dbReference type="Gene3D" id="3.90.550.10">
    <property type="entry name" value="Spore Coat Polysaccharide Biosynthesis Protein SpsA, Chain A"/>
    <property type="match status" value="1"/>
</dbReference>
<dbReference type="AlphaFoldDB" id="A0A249KF08"/>
<sequence>MAANILGQRRPLYFTLSDRNFLPRTLAMCESLRVFDQNSDFLFIALEELTKHEALQFDIIGVEVRALSSVLDSETLEILRSTRSFMEFVWNLPSLILSRILEAGGSFSDVVYLDADIFFFSSPKPIWDEVGLGRASIVRHNFSERLARIFLDSGEFNVSWVSIPNTPNGIKLSQDWTANCLDLCPDKPTLHNGRIVYGDQKYLDYWQSDFGDLIHVIQNPGAGVAPWNFENYNFASHPVSIDGQNVIFYHFSSHQFGFPLARKMGTEYSKVQSAPDEIYVPYEKILKEKARQLGLARWKSRYEPLPKRAKKYFQRLFESR</sequence>
<accession>A0A249KF08</accession>
<dbReference type="KEGG" id="psuf:A1sIA56_00220"/>
<dbReference type="InterPro" id="IPR029044">
    <property type="entry name" value="Nucleotide-diphossugar_trans"/>
</dbReference>
<proteinExistence type="predicted"/>
<evidence type="ECO:0000313" key="1">
    <source>
        <dbReference type="EMBL" id="ASY15374.1"/>
    </source>
</evidence>
<name>A0A249KF08_9ACTN</name>